<feature type="region of interest" description="Disordered" evidence="1">
    <location>
        <begin position="129"/>
        <end position="162"/>
    </location>
</feature>
<keyword evidence="2" id="KW-0472">Membrane</keyword>
<feature type="transmembrane region" description="Helical" evidence="2">
    <location>
        <begin position="90"/>
        <end position="109"/>
    </location>
</feature>
<keyword evidence="2" id="KW-0812">Transmembrane</keyword>
<organism evidence="3 4">
    <name type="scientific">Nocardia neocaledoniensis</name>
    <dbReference type="NCBI Taxonomy" id="236511"/>
    <lineage>
        <taxon>Bacteria</taxon>
        <taxon>Bacillati</taxon>
        <taxon>Actinomycetota</taxon>
        <taxon>Actinomycetes</taxon>
        <taxon>Mycobacteriales</taxon>
        <taxon>Nocardiaceae</taxon>
        <taxon>Nocardia</taxon>
    </lineage>
</organism>
<feature type="transmembrane region" description="Helical" evidence="2">
    <location>
        <begin position="168"/>
        <end position="192"/>
    </location>
</feature>
<dbReference type="EMBL" id="QGTL01000004">
    <property type="protein sequence ID" value="PWV75992.1"/>
    <property type="molecule type" value="Genomic_DNA"/>
</dbReference>
<keyword evidence="4" id="KW-1185">Reference proteome</keyword>
<evidence type="ECO:0000313" key="4">
    <source>
        <dbReference type="Proteomes" id="UP000246410"/>
    </source>
</evidence>
<keyword evidence="2" id="KW-1133">Transmembrane helix</keyword>
<evidence type="ECO:0000256" key="1">
    <source>
        <dbReference type="SAM" id="MobiDB-lite"/>
    </source>
</evidence>
<dbReference type="Proteomes" id="UP000246410">
    <property type="component" value="Unassembled WGS sequence"/>
</dbReference>
<evidence type="ECO:0000313" key="3">
    <source>
        <dbReference type="EMBL" id="PWV75992.1"/>
    </source>
</evidence>
<evidence type="ECO:0000256" key="2">
    <source>
        <dbReference type="SAM" id="Phobius"/>
    </source>
</evidence>
<reference evidence="3 4" key="1">
    <citation type="submission" date="2018-05" db="EMBL/GenBank/DDBJ databases">
        <title>Genomic Encyclopedia of Type Strains, Phase IV (KMG-IV): sequencing the most valuable type-strain genomes for metagenomic binning, comparative biology and taxonomic classification.</title>
        <authorList>
            <person name="Goeker M."/>
        </authorList>
    </citation>
    <scope>NUCLEOTIDE SEQUENCE [LARGE SCALE GENOMIC DNA]</scope>
    <source>
        <strain evidence="3 4">DSM 44717</strain>
    </source>
</reference>
<accession>A0A317NM55</accession>
<feature type="transmembrane region" description="Helical" evidence="2">
    <location>
        <begin position="12"/>
        <end position="35"/>
    </location>
</feature>
<protein>
    <submittedName>
        <fullName evidence="3">Uncharacterized protein</fullName>
    </submittedName>
</protein>
<gene>
    <name evidence="3" type="ORF">DFR69_10494</name>
</gene>
<comment type="caution">
    <text evidence="3">The sequence shown here is derived from an EMBL/GenBank/DDBJ whole genome shotgun (WGS) entry which is preliminary data.</text>
</comment>
<proteinExistence type="predicted"/>
<sequence length="353" mass="37001">MTRVGRSRSAGVKLLLGIAGIAFLVGGAATVVGIGGLVSDPDAVPTCDGKVMSVGELCEITRGGSLVDSYTYQEKLERQRANKDSGGNTLVIGLTVIGVSLLGGALVEIRFRRSNRRRTQHGAAAAITTPSVPTPLVPTPSVPVPSVPTQSTAAPPTGDSGAARNKRLVVITAVLAWLCVATAVVVGVVVILDDRSDSSEPSASQAAAASSEAAYARHTEALMAAMPETLRAATQRCEPGYANQHRALHTRTCYLAKGSPLVAGLAAHEGMAGIFEVGKVNGASYADTMRYEGKAFLDDSTRFAVFYQDPYPSGQPGLGNYMQYLDRRTGLWLQVSYLVTVQDAETFLARAGF</sequence>
<dbReference type="AlphaFoldDB" id="A0A317NM55"/>
<feature type="compositionally biased region" description="Pro residues" evidence="1">
    <location>
        <begin position="132"/>
        <end position="146"/>
    </location>
</feature>
<name>A0A317NM55_9NOCA</name>